<evidence type="ECO:0000313" key="2">
    <source>
        <dbReference type="Proteomes" id="UP000324748"/>
    </source>
</evidence>
<accession>A0A5B0QQ09</accession>
<dbReference type="Proteomes" id="UP000324748">
    <property type="component" value="Unassembled WGS sequence"/>
</dbReference>
<proteinExistence type="predicted"/>
<dbReference type="EMBL" id="VSWC01000014">
    <property type="protein sequence ID" value="KAA1115407.1"/>
    <property type="molecule type" value="Genomic_DNA"/>
</dbReference>
<evidence type="ECO:0000313" key="1">
    <source>
        <dbReference type="EMBL" id="KAA1115407.1"/>
    </source>
</evidence>
<name>A0A5B0QQ09_PUCGR</name>
<organism evidence="1 2">
    <name type="scientific">Puccinia graminis f. sp. tritici</name>
    <dbReference type="NCBI Taxonomy" id="56615"/>
    <lineage>
        <taxon>Eukaryota</taxon>
        <taxon>Fungi</taxon>
        <taxon>Dikarya</taxon>
        <taxon>Basidiomycota</taxon>
        <taxon>Pucciniomycotina</taxon>
        <taxon>Pucciniomycetes</taxon>
        <taxon>Pucciniales</taxon>
        <taxon>Pucciniaceae</taxon>
        <taxon>Puccinia</taxon>
    </lineage>
</organism>
<gene>
    <name evidence="1" type="ORF">PGT21_036139</name>
</gene>
<reference evidence="1 2" key="1">
    <citation type="submission" date="2019-05" db="EMBL/GenBank/DDBJ databases">
        <title>Emergence of the Ug99 lineage of the wheat stem rust pathogen through somatic hybridization.</title>
        <authorList>
            <person name="Li F."/>
            <person name="Upadhyaya N.M."/>
            <person name="Sperschneider J."/>
            <person name="Matny O."/>
            <person name="Nguyen-Phuc H."/>
            <person name="Mago R."/>
            <person name="Raley C."/>
            <person name="Miller M.E."/>
            <person name="Silverstein K.A.T."/>
            <person name="Henningsen E."/>
            <person name="Hirsch C.D."/>
            <person name="Visser B."/>
            <person name="Pretorius Z.A."/>
            <person name="Steffenson B.J."/>
            <person name="Schwessinger B."/>
            <person name="Dodds P.N."/>
            <person name="Figueroa M."/>
        </authorList>
    </citation>
    <scope>NUCLEOTIDE SEQUENCE [LARGE SCALE GENOMIC DNA]</scope>
    <source>
        <strain evidence="1">21-0</strain>
    </source>
</reference>
<sequence length="95" mass="10207">MAAIEDDKRRATVKIVERLKLDIVPPRTFLHALGRLHAANRGGGRLEPCPQIIALLSASPVSLGLRGYRAQSIRLGPGSSFGLCATLSVNSSRFI</sequence>
<protein>
    <submittedName>
        <fullName evidence="1">Uncharacterized protein</fullName>
    </submittedName>
</protein>
<keyword evidence="2" id="KW-1185">Reference proteome</keyword>
<comment type="caution">
    <text evidence="1">The sequence shown here is derived from an EMBL/GenBank/DDBJ whole genome shotgun (WGS) entry which is preliminary data.</text>
</comment>
<dbReference type="AlphaFoldDB" id="A0A5B0QQ09"/>